<feature type="domain" description="CULT" evidence="8">
    <location>
        <begin position="7"/>
        <end position="137"/>
    </location>
</feature>
<reference evidence="9 10" key="1">
    <citation type="submission" date="2016-02" db="EMBL/GenBank/DDBJ databases">
        <title>Genome analysis of coral dinoflagellate symbionts highlights evolutionary adaptations to a symbiotic lifestyle.</title>
        <authorList>
            <person name="Aranda M."/>
            <person name="Li Y."/>
            <person name="Liew Y.J."/>
            <person name="Baumgarten S."/>
            <person name="Simakov O."/>
            <person name="Wilson M."/>
            <person name="Piel J."/>
            <person name="Ashoor H."/>
            <person name="Bougouffa S."/>
            <person name="Bajic V.B."/>
            <person name="Ryu T."/>
            <person name="Ravasi T."/>
            <person name="Bayer T."/>
            <person name="Micklem G."/>
            <person name="Kim H."/>
            <person name="Bhak J."/>
            <person name="Lajeunesse T.C."/>
            <person name="Voolstra C.R."/>
        </authorList>
    </citation>
    <scope>NUCLEOTIDE SEQUENCE [LARGE SCALE GENOMIC DNA]</scope>
    <source>
        <strain evidence="9 10">CCMP2467</strain>
    </source>
</reference>
<protein>
    <submittedName>
        <fullName evidence="9">Putative PKHD-type hydroxylase</fullName>
    </submittedName>
</protein>
<dbReference type="GO" id="GO:0001522">
    <property type="term" value="P:pseudouridine synthesis"/>
    <property type="evidence" value="ECO:0007669"/>
    <property type="project" value="InterPro"/>
</dbReference>
<evidence type="ECO:0000256" key="4">
    <source>
        <dbReference type="SAM" id="Coils"/>
    </source>
</evidence>
<proteinExistence type="predicted"/>
<dbReference type="Proteomes" id="UP000186817">
    <property type="component" value="Unassembled WGS sequence"/>
</dbReference>
<keyword evidence="6" id="KW-0472">Membrane</keyword>
<evidence type="ECO:0000256" key="5">
    <source>
        <dbReference type="SAM" id="MobiDB-lite"/>
    </source>
</evidence>
<dbReference type="InterPro" id="IPR002885">
    <property type="entry name" value="PPR_rpt"/>
</dbReference>
<dbReference type="PROSITE" id="PS50106">
    <property type="entry name" value="PDZ"/>
    <property type="match status" value="1"/>
</dbReference>
<feature type="repeat" description="PPR" evidence="3">
    <location>
        <begin position="1711"/>
        <end position="1746"/>
    </location>
</feature>
<dbReference type="InterPro" id="IPR036770">
    <property type="entry name" value="Ankyrin_rpt-contain_sf"/>
</dbReference>
<dbReference type="PROSITE" id="PS50297">
    <property type="entry name" value="ANK_REP_REGION"/>
    <property type="match status" value="1"/>
</dbReference>
<dbReference type="EMBL" id="LSRX01001213">
    <property type="protein sequence ID" value="OLP82234.1"/>
    <property type="molecule type" value="Genomic_DNA"/>
</dbReference>
<feature type="coiled-coil region" evidence="4">
    <location>
        <begin position="1379"/>
        <end position="1427"/>
    </location>
</feature>
<dbReference type="GO" id="GO:0009982">
    <property type="term" value="F:pseudouridine synthase activity"/>
    <property type="evidence" value="ECO:0007669"/>
    <property type="project" value="InterPro"/>
</dbReference>
<dbReference type="PANTHER" id="PTHR47936">
    <property type="entry name" value="PPR_LONG DOMAIN-CONTAINING PROTEIN"/>
    <property type="match status" value="1"/>
</dbReference>
<dbReference type="InterPro" id="IPR001478">
    <property type="entry name" value="PDZ"/>
</dbReference>
<keyword evidence="6" id="KW-0812">Transmembrane</keyword>
<dbReference type="CDD" id="cd02869">
    <property type="entry name" value="PseudoU_synth_RluA_like"/>
    <property type="match status" value="1"/>
</dbReference>
<keyword evidence="6" id="KW-1133">Transmembrane helix</keyword>
<dbReference type="Gene3D" id="1.25.40.10">
    <property type="entry name" value="Tetratricopeptide repeat domain"/>
    <property type="match status" value="3"/>
</dbReference>
<dbReference type="InterPro" id="IPR036034">
    <property type="entry name" value="PDZ_sf"/>
</dbReference>
<evidence type="ECO:0000259" key="8">
    <source>
        <dbReference type="PROSITE" id="PS51788"/>
    </source>
</evidence>
<evidence type="ECO:0000313" key="10">
    <source>
        <dbReference type="Proteomes" id="UP000186817"/>
    </source>
</evidence>
<feature type="repeat" description="ANK" evidence="2">
    <location>
        <begin position="972"/>
        <end position="1004"/>
    </location>
</feature>
<evidence type="ECO:0000256" key="3">
    <source>
        <dbReference type="PROSITE-ProRule" id="PRU00708"/>
    </source>
</evidence>
<organism evidence="9 10">
    <name type="scientific">Symbiodinium microadriaticum</name>
    <name type="common">Dinoflagellate</name>
    <name type="synonym">Zooxanthella microadriatica</name>
    <dbReference type="NCBI Taxonomy" id="2951"/>
    <lineage>
        <taxon>Eukaryota</taxon>
        <taxon>Sar</taxon>
        <taxon>Alveolata</taxon>
        <taxon>Dinophyceae</taxon>
        <taxon>Suessiales</taxon>
        <taxon>Symbiodiniaceae</taxon>
        <taxon>Symbiodinium</taxon>
    </lineage>
</organism>
<keyword evidence="10" id="KW-1185">Reference proteome</keyword>
<dbReference type="Gene3D" id="1.25.40.20">
    <property type="entry name" value="Ankyrin repeat-containing domain"/>
    <property type="match status" value="2"/>
</dbReference>
<dbReference type="InterPro" id="IPR002110">
    <property type="entry name" value="Ankyrin_rpt"/>
</dbReference>
<feature type="coiled-coil region" evidence="4">
    <location>
        <begin position="776"/>
        <end position="893"/>
    </location>
</feature>
<dbReference type="Pfam" id="PF25238">
    <property type="entry name" value="OGFOD2-like"/>
    <property type="match status" value="1"/>
</dbReference>
<name>A0A1Q9CH28_SYMMI</name>
<feature type="transmembrane region" description="Helical" evidence="6">
    <location>
        <begin position="2305"/>
        <end position="2326"/>
    </location>
</feature>
<dbReference type="PROSITE" id="PS51375">
    <property type="entry name" value="PPR"/>
    <property type="match status" value="1"/>
</dbReference>
<accession>A0A1Q9CH28</accession>
<sequence>MPAELVGASYRCSTCGQELAEAASLLPASDSRVVPCSGITARSCEVAGKTTLQFSTCQSFVINPFPRRFELVLVEKIVARAASEIGPEAMLENSWFEGHAHRVLVCTHCEDHIGWSYKGRHGDTIYGLALSVSKFWAWLCLCALLLFAVYQGESCRGAQTKISLAAPTLQFAQECGCDKIERGGRWWPFLGGISDASDRSSEVVASPSPLRSCRALASSFKNELSLKGCGLELDEAPCEAGRMRFWVTLLSGEKACVVAQSSDTLRQLRDVAQRALGRPLLGFAPSDSPGEVPLPLDATIAELNLPQDSVLAALVGRLRVQSTRFAFAACQGDGSVVSWGSPFAGGDTSEVDHELMDVQEVAANLMAFAAIRVDGSVVVWGHQSCGGQIDESLQAKLSENGGVRRIVTTDRAFAALKRDGSVVSWGCMYPSAQTPDLGRRRISSIYSTRAAFAAVDADGGVVAWGHAACGGDCTAVAQQVQEGVTRVYSTDNAFAALRRDGSVVTWGSQTAGGNSDVVHDLLQQGVQKVVATEAAFAALCADRSVVAWGDHLAGGTLEVPLQDVADLCSSGSAFAALQMDGTVRFNSQRLHIFSRAVAMETWLKAAREQAAKIGEDIQKQAILLADDAAQKGKREVSFREGGLGFELNGVYVASVDTDGQAHQLGVRQGDKLVSIAGYVIPENPKEESVKKWLDEMIRPGRLTFVSEAMKDGTISASAVVFPKEADFADTGLTSFPEPSWQEDDVVVLPEMSAGKEVAISKATPQHASSLANVSTETQLRAELYAARDEVQSLERELEDCRQECYELRHFAAEKAEDTSLRSGSREALRLRRALEQLEQAQKEAEEYKKKARDLQVRLETSTAACEELRLESMQSEDRAMEAMEGREQILEEEPCRCKPCPKMALQSAQSAEEQLVTAIANDDVEEMLTVGSDQSVTKSIGSMLHVAAMYSSVACVRHLVTDKADVNLCNKDGYSPMHLASTDGDAEVIRLLLAARADLNLTTPDARARLMRGALAIDASGGRNALHLAAEKGRLAAVEVLFAACPALADAKDFDGALPRDVALREGAFAAKLAPNRKAIAQLLNPAEEIPELACLRKQADSDAKKRRQRLDEQEAIAKAAKARLTSRPPSDYGYQAKWPEIYKMQVRDVIPCLNHELRAALSLKSEQRHSILRNLCEEIAEGVFSFQMVPEADVTSLNTKLLEEIDGVEEWAKQSAWELRRPNSMNRYGVVLEDLGLGAFAAALATGLASPLAAALYPERRFGVFNDIHAFTVRYRGGEDRLLETHVDSSEVTLNVCLGGDFRGGGVYFHSLDTQEGPSDPMTSPHPSDCTRCAVTHEHRVGTAIIHLGNHIHGAHSIEVQRLRASISALKNEHQASSRLATQELRESQDRAAELEKRLAQAATAKTDLERMVQEALARAADAETQEETTAGDLCTGPFGALRSAMEALLQLTAPSDVQIHEALAAELPEWRQNWKRLSRTTRAKLAMQVLEVMSTARVTTTAVHISMVIKACEHAQLWHSALHLLNKSILGSVQADTAVFNSCINACKAAKQWQETLQLLSQICMESLKCNERSYSASISACERAGKWEHALCILQLMSQRLAECDVFSCTSAISACGRSARWEMALVLLYSCIGSRLLVEASLNAAVTACGIAGAWQNSLQVLALACKLRLQSPVTFNAASSACHEASCWQLSLVLLRDMPLDAITPDRASFNTVITACGRGAQWEQALQFLSKLSQERGLDLDRVSLAAATAACDMGRQWEAAVALLEESIRNKMLSGACFTSAMSACEHSSGWETALRIFSRMPDHTVRQEARSFGAVLNACLCRDSWPWALELLEMMMGQKLVPQGCHVGSVAATLEQTKGQEVARQFLDGYRETWALEDLPGRDQDSDLKAAVAAVSQFPGLEIVATGCRIIAVSKPAGVQTEVLVDDLGRVLGRPLSMVSRLDLPTSGVLPIVLGSGDSYAAAWYRSCFAGRLVSKEYVCLCEGLPLGALGAKGTITKPLSTRQLPDGGKVAEVSEEGKQARTEYEIIHRYDPPCAAAGAAGRELILLQVQPRTGRTHQIRAHLACLGRPLVGDLTYGREKSMLECPRLFLHCCKVSLVDAAKQDFTAVAPLPGELQEVLSALQSVNASTCFATKMKRAEVARREICKLETVNLAEASASQQRYEGQLHQLQQRVNELQAELAQTASAPQANGCSPEPEEVAEEQPVENAVPSGPGITAGAFDNIQDVSELQAHIHVLEQQCSTLQRKLNARPIVYQAPPKERPNRQRSSGGIVGVLRDIVEQLLRSFTERLLKRDAFLWVFYAHLLVLYAIAASCYAQTGGVSSSTLDVNLRAKAARPIEASSG</sequence>
<keyword evidence="1" id="KW-0677">Repeat</keyword>
<dbReference type="PANTHER" id="PTHR47936:SF1">
    <property type="entry name" value="PENTATRICOPEPTIDE REPEAT-CONTAINING PROTEIN GUN1, CHLOROPLASTIC"/>
    <property type="match status" value="1"/>
</dbReference>
<evidence type="ECO:0000256" key="2">
    <source>
        <dbReference type="PROSITE-ProRule" id="PRU00023"/>
    </source>
</evidence>
<evidence type="ECO:0000259" key="7">
    <source>
        <dbReference type="PROSITE" id="PS50106"/>
    </source>
</evidence>
<dbReference type="Gene3D" id="3.30.2350.10">
    <property type="entry name" value="Pseudouridine synthase"/>
    <property type="match status" value="1"/>
</dbReference>
<dbReference type="InterPro" id="IPR009091">
    <property type="entry name" value="RCC1/BLIP-II"/>
</dbReference>
<dbReference type="Pfam" id="PF00849">
    <property type="entry name" value="PseudoU_synth_2"/>
    <property type="match status" value="1"/>
</dbReference>
<dbReference type="InterPro" id="IPR020103">
    <property type="entry name" value="PsdUridine_synth_cat_dom_sf"/>
</dbReference>
<evidence type="ECO:0000313" key="9">
    <source>
        <dbReference type="EMBL" id="OLP82234.1"/>
    </source>
</evidence>
<dbReference type="SUPFAM" id="SSF50985">
    <property type="entry name" value="RCC1/BLIP-II"/>
    <property type="match status" value="1"/>
</dbReference>
<comment type="caution">
    <text evidence="9">The sequence shown here is derived from an EMBL/GenBank/DDBJ whole genome shotgun (WGS) entry which is preliminary data.</text>
</comment>
<evidence type="ECO:0000256" key="6">
    <source>
        <dbReference type="SAM" id="Phobius"/>
    </source>
</evidence>
<dbReference type="SUPFAM" id="SSF48403">
    <property type="entry name" value="Ankyrin repeat"/>
    <property type="match status" value="1"/>
</dbReference>
<dbReference type="InterPro" id="IPR034750">
    <property type="entry name" value="CULT"/>
</dbReference>
<dbReference type="SUPFAM" id="SSF50156">
    <property type="entry name" value="PDZ domain-like"/>
    <property type="match status" value="1"/>
</dbReference>
<dbReference type="Gene3D" id="2.130.10.30">
    <property type="entry name" value="Regulator of chromosome condensation 1/beta-lactamase-inhibitor protein II"/>
    <property type="match status" value="1"/>
</dbReference>
<dbReference type="SMART" id="SM00248">
    <property type="entry name" value="ANK"/>
    <property type="match status" value="3"/>
</dbReference>
<dbReference type="Gene3D" id="2.30.42.10">
    <property type="match status" value="1"/>
</dbReference>
<dbReference type="GO" id="GO:0003723">
    <property type="term" value="F:RNA binding"/>
    <property type="evidence" value="ECO:0007669"/>
    <property type="project" value="InterPro"/>
</dbReference>
<gene>
    <name evidence="9" type="ORF">AK812_SmicGene37141</name>
</gene>
<dbReference type="Pfam" id="PF12796">
    <property type="entry name" value="Ank_2"/>
    <property type="match status" value="1"/>
</dbReference>
<dbReference type="PROSITE" id="PS50088">
    <property type="entry name" value="ANK_REPEAT"/>
    <property type="match status" value="1"/>
</dbReference>
<dbReference type="Gene3D" id="2.170.150.20">
    <property type="entry name" value="Peptide methionine sulfoxide reductase"/>
    <property type="match status" value="1"/>
</dbReference>
<dbReference type="OrthoDB" id="1736837at2759"/>
<dbReference type="InterPro" id="IPR011990">
    <property type="entry name" value="TPR-like_helical_dom_sf"/>
</dbReference>
<feature type="region of interest" description="Disordered" evidence="5">
    <location>
        <begin position="2193"/>
        <end position="2221"/>
    </location>
</feature>
<dbReference type="SUPFAM" id="SSF55120">
    <property type="entry name" value="Pseudouridine synthase"/>
    <property type="match status" value="1"/>
</dbReference>
<dbReference type="Pfam" id="PF01535">
    <property type="entry name" value="PPR"/>
    <property type="match status" value="1"/>
</dbReference>
<dbReference type="InterPro" id="IPR006145">
    <property type="entry name" value="PsdUridine_synth_RsuA/RluA"/>
</dbReference>
<dbReference type="PROSITE" id="PS51788">
    <property type="entry name" value="CULT"/>
    <property type="match status" value="1"/>
</dbReference>
<keyword evidence="4" id="KW-0175">Coiled coil</keyword>
<feature type="domain" description="PDZ" evidence="7">
    <location>
        <begin position="640"/>
        <end position="690"/>
    </location>
</feature>
<feature type="compositionally biased region" description="Acidic residues" evidence="5">
    <location>
        <begin position="2205"/>
        <end position="2214"/>
    </location>
</feature>
<keyword evidence="2" id="KW-0040">ANK repeat</keyword>
<evidence type="ECO:0000256" key="1">
    <source>
        <dbReference type="ARBA" id="ARBA00022737"/>
    </source>
</evidence>